<feature type="region of interest" description="Disordered" evidence="2">
    <location>
        <begin position="135"/>
        <end position="245"/>
    </location>
</feature>
<dbReference type="SUPFAM" id="SSF47095">
    <property type="entry name" value="HMG-box"/>
    <property type="match status" value="1"/>
</dbReference>
<feature type="region of interest" description="Disordered" evidence="2">
    <location>
        <begin position="77"/>
        <end position="118"/>
    </location>
</feature>
<name>A0A059AAF1_EUCGR</name>
<dbReference type="OrthoDB" id="1919336at2759"/>
<dbReference type="InParanoid" id="A0A059AAF1"/>
<proteinExistence type="predicted"/>
<dbReference type="AlphaFoldDB" id="A0A059AAF1"/>
<gene>
    <name evidence="4" type="ORF">EUGRSUZ_J00336</name>
</gene>
<dbReference type="Gramene" id="KCW50636">
    <property type="protein sequence ID" value="KCW50636"/>
    <property type="gene ID" value="EUGRSUZ_J00336"/>
</dbReference>
<reference evidence="4" key="1">
    <citation type="submission" date="2013-07" db="EMBL/GenBank/DDBJ databases">
        <title>The genome of Eucalyptus grandis.</title>
        <authorList>
            <person name="Schmutz J."/>
            <person name="Hayes R."/>
            <person name="Myburg A."/>
            <person name="Tuskan G."/>
            <person name="Grattapaglia D."/>
            <person name="Rokhsar D.S."/>
        </authorList>
    </citation>
    <scope>NUCLEOTIDE SEQUENCE</scope>
    <source>
        <tissue evidence="4">Leaf extractions</tissue>
    </source>
</reference>
<feature type="compositionally biased region" description="Basic and acidic residues" evidence="2">
    <location>
        <begin position="78"/>
        <end position="98"/>
    </location>
</feature>
<dbReference type="GO" id="GO:0010197">
    <property type="term" value="P:polar nucleus fusion"/>
    <property type="evidence" value="ECO:0000318"/>
    <property type="project" value="GO_Central"/>
</dbReference>
<dbReference type="FunCoup" id="A0A059AAF1">
    <property type="interactions" value="766"/>
</dbReference>
<dbReference type="GO" id="GO:0005634">
    <property type="term" value="C:nucleus"/>
    <property type="evidence" value="ECO:0000318"/>
    <property type="project" value="GO_Central"/>
</dbReference>
<dbReference type="STRING" id="71139.A0A059AAF1"/>
<dbReference type="CDD" id="cd22005">
    <property type="entry name" value="HMG-box_AtHMGB1-like"/>
    <property type="match status" value="1"/>
</dbReference>
<dbReference type="eggNOG" id="KOG0381">
    <property type="taxonomic scope" value="Eukaryota"/>
</dbReference>
<dbReference type="PANTHER" id="PTHR47658">
    <property type="entry name" value="HIGH MOBILITY GROUP B PROTEIN 12-RELATED"/>
    <property type="match status" value="1"/>
</dbReference>
<evidence type="ECO:0000256" key="1">
    <source>
        <dbReference type="PROSITE-ProRule" id="PRU00267"/>
    </source>
</evidence>
<dbReference type="InterPro" id="IPR036910">
    <property type="entry name" value="HMG_box_dom_sf"/>
</dbReference>
<sequence>MAGGGSSKSNAPKARKRVEVDAAAAAAASSSLVRGKDGSAFARCEECNKDVPVALISMHSCGLDAKIKMNLEAQVMERPAEAKKKPAVDRKRSSEPKAKKAKTEKKSKKGKDANAPKRPATAFFVFMDDFRKAYKEANPDSKGVKEVAKQGGEKWKSMSDEEKKPYLDKASELKAEFNKAMEAHNAGDGENEEGSDKEEAADEEAANEETAGEEAANEETAGEEAANEATANEANEENEEVLEDE</sequence>
<organism evidence="4">
    <name type="scientific">Eucalyptus grandis</name>
    <name type="common">Flooded gum</name>
    <dbReference type="NCBI Taxonomy" id="71139"/>
    <lineage>
        <taxon>Eukaryota</taxon>
        <taxon>Viridiplantae</taxon>
        <taxon>Streptophyta</taxon>
        <taxon>Embryophyta</taxon>
        <taxon>Tracheophyta</taxon>
        <taxon>Spermatophyta</taxon>
        <taxon>Magnoliopsida</taxon>
        <taxon>eudicotyledons</taxon>
        <taxon>Gunneridae</taxon>
        <taxon>Pentapetalae</taxon>
        <taxon>rosids</taxon>
        <taxon>malvids</taxon>
        <taxon>Myrtales</taxon>
        <taxon>Myrtaceae</taxon>
        <taxon>Myrtoideae</taxon>
        <taxon>Eucalypteae</taxon>
        <taxon>Eucalyptus</taxon>
    </lineage>
</organism>
<keyword evidence="1" id="KW-0238">DNA-binding</keyword>
<protein>
    <recommendedName>
        <fullName evidence="3">HMG box domain-containing protein</fullName>
    </recommendedName>
</protein>
<feature type="compositionally biased region" description="Basic and acidic residues" evidence="2">
    <location>
        <begin position="135"/>
        <end position="187"/>
    </location>
</feature>
<keyword evidence="1" id="KW-0539">Nucleus</keyword>
<feature type="compositionally biased region" description="Basic residues" evidence="2">
    <location>
        <begin position="99"/>
        <end position="109"/>
    </location>
</feature>
<dbReference type="SMART" id="SM00398">
    <property type="entry name" value="HMG"/>
    <property type="match status" value="1"/>
</dbReference>
<accession>A0A059AAF1</accession>
<feature type="compositionally biased region" description="Acidic residues" evidence="2">
    <location>
        <begin position="234"/>
        <end position="245"/>
    </location>
</feature>
<evidence type="ECO:0000256" key="2">
    <source>
        <dbReference type="SAM" id="MobiDB-lite"/>
    </source>
</evidence>
<dbReference type="Gene3D" id="1.10.30.10">
    <property type="entry name" value="High mobility group box domain"/>
    <property type="match status" value="1"/>
</dbReference>
<feature type="domain" description="HMG box" evidence="3">
    <location>
        <begin position="116"/>
        <end position="185"/>
    </location>
</feature>
<dbReference type="PROSITE" id="PS50118">
    <property type="entry name" value="HMG_BOX_2"/>
    <property type="match status" value="1"/>
</dbReference>
<feature type="DNA-binding region" description="HMG box" evidence="1">
    <location>
        <begin position="116"/>
        <end position="185"/>
    </location>
</feature>
<feature type="compositionally biased region" description="Acidic residues" evidence="2">
    <location>
        <begin position="189"/>
        <end position="226"/>
    </location>
</feature>
<dbReference type="EMBL" id="KK198762">
    <property type="protein sequence ID" value="KCW50636.1"/>
    <property type="molecule type" value="Genomic_DNA"/>
</dbReference>
<dbReference type="GO" id="GO:0003677">
    <property type="term" value="F:DNA binding"/>
    <property type="evidence" value="ECO:0000318"/>
    <property type="project" value="GO_Central"/>
</dbReference>
<dbReference type="KEGG" id="egr:104423367"/>
<dbReference type="InterPro" id="IPR009071">
    <property type="entry name" value="HMG_box_dom"/>
</dbReference>
<evidence type="ECO:0000313" key="4">
    <source>
        <dbReference type="EMBL" id="KCW50636.1"/>
    </source>
</evidence>
<dbReference type="OMA" id="SAFIRCE"/>
<evidence type="ECO:0000259" key="3">
    <source>
        <dbReference type="PROSITE" id="PS50118"/>
    </source>
</evidence>
<dbReference type="Pfam" id="PF00505">
    <property type="entry name" value="HMG_box"/>
    <property type="match status" value="1"/>
</dbReference>
<dbReference type="PANTHER" id="PTHR47658:SF1">
    <property type="entry name" value="MEIOSIS INITIATOR PROTEIN"/>
    <property type="match status" value="1"/>
</dbReference>